<evidence type="ECO:0000313" key="1">
    <source>
        <dbReference type="EMBL" id="GGI29432.1"/>
    </source>
</evidence>
<dbReference type="EMBL" id="BMDJ01000018">
    <property type="protein sequence ID" value="GGI29432.1"/>
    <property type="molecule type" value="Genomic_DNA"/>
</dbReference>
<dbReference type="Proteomes" id="UP000645390">
    <property type="component" value="Unassembled WGS sequence"/>
</dbReference>
<protein>
    <submittedName>
        <fullName evidence="1">TonB-dependent receptor</fullName>
    </submittedName>
</protein>
<keyword evidence="2" id="KW-1185">Reference proteome</keyword>
<organism evidence="1 2">
    <name type="scientific">Pedobacter mendelii</name>
    <dbReference type="NCBI Taxonomy" id="1908240"/>
    <lineage>
        <taxon>Bacteria</taxon>
        <taxon>Pseudomonadati</taxon>
        <taxon>Bacteroidota</taxon>
        <taxon>Sphingobacteriia</taxon>
        <taxon>Sphingobacteriales</taxon>
        <taxon>Sphingobacteriaceae</taxon>
        <taxon>Pedobacter</taxon>
    </lineage>
</organism>
<sequence>MPSATIQLKNAVDGDLLFYGITDDIGRYEIGGSLEHSEKLILIASYIGFKNDTVKIERSLLLEKNIFNKDFVLTENSKQLDELYVKAPSAVQVDNDTTKYAVKQFTSPDDRSLESVLKKMPGIEVVKDGTLFFKGRKVSKVLLENDDLTGEKYKTITKNLKPEFVEEVQALEHYIEDNLLKGIINSDDVVLNLKLRDKKALKTVGSIDAAAGTNDRAMVSTNLISLLNNTKAFSFGKYSNLNNDLEGDILSLSDDNRQLFNPNQIIKHNLDTYNPFDNMLYTPNRNLQGSTSAITRLSKKLKINYSIYYGWNKQFGLTEVKERYFPPNEVQTDTYDDRALKLNKLNIEMGTDYFVRDNGHLNIKFTIRSEPETFDSQAFTVFNNTTGDSVFQRQNDRDKTLSGQIKYTYKVDKNTALLATGRVNMNQVNQEYNVSSSLYAKEPLFDGQTSLTQLVNNKTVNVKFELEGLKKINRNFLHINIGNELTHFGLQSDLNNEKKGLSLSPNFTNDNTFIFNQTYLSSKYIITTEDETFKIIGLLRASLQSLKSMGRDSSYFFLEPNLNIQYKPDQVQNISFNYKFKNNVPNPLDYYTSFILTDIRNFNSGLSRFYNFNTHTVSLNYGYNDFLNSFFNINASLIGSYSKYGFLYTSSFENTLNYSTKQPFKGLKNIISSINSKKFFPALALNLTTTYSLSLSNYYLQLGNATPQYYSLTNLINVKFNTGFKWPINFGAGVEILLNRTTGENNFAASNNAYKYTFDYHYKISKNFYNVLLYNLYNMNKAMYNLVDTEIQYNPDKGNFKYSIQGKNLANIKAFSTRNINEISSITNSSTILGRYITFNISMNIK</sequence>
<dbReference type="SUPFAM" id="SSF56935">
    <property type="entry name" value="Porins"/>
    <property type="match status" value="1"/>
</dbReference>
<reference evidence="2" key="1">
    <citation type="journal article" date="2019" name="Int. J. Syst. Evol. Microbiol.">
        <title>The Global Catalogue of Microorganisms (GCM) 10K type strain sequencing project: providing services to taxonomists for standard genome sequencing and annotation.</title>
        <authorList>
            <consortium name="The Broad Institute Genomics Platform"/>
            <consortium name="The Broad Institute Genome Sequencing Center for Infectious Disease"/>
            <person name="Wu L."/>
            <person name="Ma J."/>
        </authorList>
    </citation>
    <scope>NUCLEOTIDE SEQUENCE [LARGE SCALE GENOMIC DNA]</scope>
    <source>
        <strain evidence="2">CCM 8939</strain>
    </source>
</reference>
<evidence type="ECO:0000313" key="2">
    <source>
        <dbReference type="Proteomes" id="UP000645390"/>
    </source>
</evidence>
<gene>
    <name evidence="1" type="ORF">GCM10008119_37590</name>
</gene>
<proteinExistence type="predicted"/>
<comment type="caution">
    <text evidence="1">The sequence shown here is derived from an EMBL/GenBank/DDBJ whole genome shotgun (WGS) entry which is preliminary data.</text>
</comment>
<keyword evidence="1" id="KW-0675">Receptor</keyword>
<accession>A0ABQ2BPG1</accession>
<name>A0ABQ2BPG1_9SPHI</name>